<feature type="region of interest" description="Disordered" evidence="1">
    <location>
        <begin position="82"/>
        <end position="111"/>
    </location>
</feature>
<evidence type="ECO:0000256" key="2">
    <source>
        <dbReference type="SAM" id="Phobius"/>
    </source>
</evidence>
<dbReference type="Proteomes" id="UP000008312">
    <property type="component" value="Unassembled WGS sequence"/>
</dbReference>
<protein>
    <submittedName>
        <fullName evidence="3">Uncharacterized protein</fullName>
    </submittedName>
</protein>
<keyword evidence="2" id="KW-0472">Membrane</keyword>
<keyword evidence="4" id="KW-1185">Reference proteome</keyword>
<evidence type="ECO:0000256" key="1">
    <source>
        <dbReference type="SAM" id="MobiDB-lite"/>
    </source>
</evidence>
<dbReference type="GeneID" id="24920395"/>
<proteinExistence type="predicted"/>
<keyword evidence="2" id="KW-1133">Transmembrane helix</keyword>
<organism evidence="3">
    <name type="scientific">Blastocystis hominis</name>
    <dbReference type="NCBI Taxonomy" id="12968"/>
    <lineage>
        <taxon>Eukaryota</taxon>
        <taxon>Sar</taxon>
        <taxon>Stramenopiles</taxon>
        <taxon>Bigyra</taxon>
        <taxon>Opalozoa</taxon>
        <taxon>Opalinata</taxon>
        <taxon>Blastocystidae</taxon>
        <taxon>Blastocystis</taxon>
    </lineage>
</organism>
<dbReference type="InParanoid" id="D8M6I9"/>
<dbReference type="OrthoDB" id="16824at2759"/>
<dbReference type="RefSeq" id="XP_012897455.1">
    <property type="nucleotide sequence ID" value="XM_013042001.1"/>
</dbReference>
<feature type="transmembrane region" description="Helical" evidence="2">
    <location>
        <begin position="15"/>
        <end position="38"/>
    </location>
</feature>
<reference evidence="3" key="1">
    <citation type="submission" date="2010-02" db="EMBL/GenBank/DDBJ databases">
        <title>Sequencing and annotation of the Blastocystis hominis genome.</title>
        <authorList>
            <person name="Wincker P."/>
        </authorList>
    </citation>
    <scope>NUCLEOTIDE SEQUENCE</scope>
    <source>
        <strain evidence="3">Singapore isolate B</strain>
    </source>
</reference>
<evidence type="ECO:0000313" key="4">
    <source>
        <dbReference type="Proteomes" id="UP000008312"/>
    </source>
</evidence>
<evidence type="ECO:0000313" key="3">
    <source>
        <dbReference type="EMBL" id="CBK23407.2"/>
    </source>
</evidence>
<keyword evidence="2" id="KW-0812">Transmembrane</keyword>
<gene>
    <name evidence="3" type="ORF">GSBLH_T00003290001</name>
</gene>
<feature type="compositionally biased region" description="Basic and acidic residues" evidence="1">
    <location>
        <begin position="98"/>
        <end position="111"/>
    </location>
</feature>
<name>D8M6I9_BLAHO</name>
<accession>D8M6I9</accession>
<dbReference type="AlphaFoldDB" id="D8M6I9"/>
<dbReference type="EMBL" id="FN668661">
    <property type="protein sequence ID" value="CBK23407.2"/>
    <property type="molecule type" value="Genomic_DNA"/>
</dbReference>
<sequence length="111" mass="13234">MAMRQSTPNIQRRDFSLIGSILQFAIDATIITSSMSVLRRTIGLDMHQFAQTIRQPEIRRVTLNYLDFGERCIDKIISLKDYTPRYGNPPDQSYNRWDQQRRDRNDKNQYY</sequence>
<dbReference type="Pfam" id="PF08520">
    <property type="entry name" value="Mitofissin"/>
    <property type="match status" value="1"/>
</dbReference>
<dbReference type="InterPro" id="IPR013726">
    <property type="entry name" value="Mitofissin"/>
</dbReference>